<dbReference type="EMBL" id="PXYI01000003">
    <property type="protein sequence ID" value="PSJ40575.1"/>
    <property type="molecule type" value="Genomic_DNA"/>
</dbReference>
<dbReference type="RefSeq" id="WP_106512727.1">
    <property type="nucleotide sequence ID" value="NZ_PXYI01000003.1"/>
</dbReference>
<proteinExistence type="predicted"/>
<name>A0A2P7QRI8_9SPHN</name>
<dbReference type="AlphaFoldDB" id="A0A2P7QRI8"/>
<keyword evidence="2" id="KW-1185">Reference proteome</keyword>
<dbReference type="Proteomes" id="UP000241167">
    <property type="component" value="Unassembled WGS sequence"/>
</dbReference>
<accession>A0A2P7QRI8</accession>
<evidence type="ECO:0000313" key="1">
    <source>
        <dbReference type="EMBL" id="PSJ40575.1"/>
    </source>
</evidence>
<sequence>MEHSYWLGRRRASLANAAKASCAAARLVHYDLAGRYSLRADAAAPATTPCTTEAGYYGQLETGARWLAARAGDSAERHRHLGMANRYAALRLVTADAA</sequence>
<organism evidence="1 2">
    <name type="scientific">Allosphingosinicella deserti</name>
    <dbReference type="NCBI Taxonomy" id="2116704"/>
    <lineage>
        <taxon>Bacteria</taxon>
        <taxon>Pseudomonadati</taxon>
        <taxon>Pseudomonadota</taxon>
        <taxon>Alphaproteobacteria</taxon>
        <taxon>Sphingomonadales</taxon>
        <taxon>Sphingomonadaceae</taxon>
        <taxon>Allosphingosinicella</taxon>
    </lineage>
</organism>
<protein>
    <submittedName>
        <fullName evidence="1">Uncharacterized protein</fullName>
    </submittedName>
</protein>
<evidence type="ECO:0000313" key="2">
    <source>
        <dbReference type="Proteomes" id="UP000241167"/>
    </source>
</evidence>
<gene>
    <name evidence="1" type="ORF">C7I55_09620</name>
</gene>
<comment type="caution">
    <text evidence="1">The sequence shown here is derived from an EMBL/GenBank/DDBJ whole genome shotgun (WGS) entry which is preliminary data.</text>
</comment>
<reference evidence="1 2" key="1">
    <citation type="submission" date="2018-03" db="EMBL/GenBank/DDBJ databases">
        <title>The draft genome of Sphingosinicella sp. GL-C-18.</title>
        <authorList>
            <person name="Liu L."/>
            <person name="Li L."/>
            <person name="Liang L."/>
            <person name="Zhang X."/>
            <person name="Wang T."/>
        </authorList>
    </citation>
    <scope>NUCLEOTIDE SEQUENCE [LARGE SCALE GENOMIC DNA]</scope>
    <source>
        <strain evidence="1 2">GL-C-18</strain>
    </source>
</reference>